<feature type="compositionally biased region" description="Acidic residues" evidence="3">
    <location>
        <begin position="953"/>
        <end position="972"/>
    </location>
</feature>
<comment type="caution">
    <text evidence="5">The sequence shown here is derived from an EMBL/GenBank/DDBJ whole genome shotgun (WGS) entry which is preliminary data.</text>
</comment>
<dbReference type="Gene3D" id="2.30.29.30">
    <property type="entry name" value="Pleckstrin-homology domain (PH domain)/Phosphotyrosine-binding domain (PTB)"/>
    <property type="match status" value="1"/>
</dbReference>
<feature type="compositionally biased region" description="Basic and acidic residues" evidence="3">
    <location>
        <begin position="441"/>
        <end position="454"/>
    </location>
</feature>
<feature type="compositionally biased region" description="Low complexity" evidence="3">
    <location>
        <begin position="147"/>
        <end position="178"/>
    </location>
</feature>
<dbReference type="Pfam" id="PF00169">
    <property type="entry name" value="PH"/>
    <property type="match status" value="1"/>
</dbReference>
<feature type="region of interest" description="Disordered" evidence="3">
    <location>
        <begin position="143"/>
        <end position="179"/>
    </location>
</feature>
<dbReference type="OrthoDB" id="159395at2759"/>
<reference evidence="6" key="1">
    <citation type="journal article" date="2023" name="Commun. Biol.">
        <title>Genome analysis of Parmales, the sister group of diatoms, reveals the evolutionary specialization of diatoms from phago-mixotrophs to photoautotrophs.</title>
        <authorList>
            <person name="Ban H."/>
            <person name="Sato S."/>
            <person name="Yoshikawa S."/>
            <person name="Yamada K."/>
            <person name="Nakamura Y."/>
            <person name="Ichinomiya M."/>
            <person name="Sato N."/>
            <person name="Blanc-Mathieu R."/>
            <person name="Endo H."/>
            <person name="Kuwata A."/>
            <person name="Ogata H."/>
        </authorList>
    </citation>
    <scope>NUCLEOTIDE SEQUENCE [LARGE SCALE GENOMIC DNA]</scope>
</reference>
<feature type="compositionally biased region" description="Gly residues" evidence="3">
    <location>
        <begin position="1505"/>
        <end position="1515"/>
    </location>
</feature>
<dbReference type="GO" id="GO:0016316">
    <property type="term" value="F:phosphatidylinositol-3,4-bisphosphate 4-phosphatase activity"/>
    <property type="evidence" value="ECO:0007669"/>
    <property type="project" value="InterPro"/>
</dbReference>
<dbReference type="PANTHER" id="PTHR12187:SF11">
    <property type="entry name" value="PHOSPHATIDYLINOSITOL-3,4-BISPHOSPHATE 4-PHOSPHATASE"/>
    <property type="match status" value="1"/>
</dbReference>
<feature type="compositionally biased region" description="Basic and acidic residues" evidence="3">
    <location>
        <begin position="418"/>
        <end position="430"/>
    </location>
</feature>
<feature type="compositionally biased region" description="Low complexity" evidence="3">
    <location>
        <begin position="332"/>
        <end position="341"/>
    </location>
</feature>
<proteinExistence type="predicted"/>
<keyword evidence="6" id="KW-1185">Reference proteome</keyword>
<dbReference type="GO" id="GO:0005737">
    <property type="term" value="C:cytoplasm"/>
    <property type="evidence" value="ECO:0007669"/>
    <property type="project" value="TreeGrafter"/>
</dbReference>
<feature type="domain" description="PH" evidence="4">
    <location>
        <begin position="84"/>
        <end position="218"/>
    </location>
</feature>
<feature type="region of interest" description="Disordered" evidence="3">
    <location>
        <begin position="289"/>
        <end position="351"/>
    </location>
</feature>
<evidence type="ECO:0000256" key="2">
    <source>
        <dbReference type="ARBA" id="ARBA00023098"/>
    </source>
</evidence>
<keyword evidence="2" id="KW-0443">Lipid metabolism</keyword>
<dbReference type="InterPro" id="IPR001849">
    <property type="entry name" value="PH_domain"/>
</dbReference>
<dbReference type="InterPro" id="IPR039034">
    <property type="entry name" value="INPP4"/>
</dbReference>
<feature type="region of interest" description="Disordered" evidence="3">
    <location>
        <begin position="780"/>
        <end position="800"/>
    </location>
</feature>
<gene>
    <name evidence="5" type="ORF">TrCOL_g3948</name>
</gene>
<feature type="compositionally biased region" description="Polar residues" evidence="3">
    <location>
        <begin position="342"/>
        <end position="351"/>
    </location>
</feature>
<organism evidence="5 6">
    <name type="scientific">Triparma columacea</name>
    <dbReference type="NCBI Taxonomy" id="722753"/>
    <lineage>
        <taxon>Eukaryota</taxon>
        <taxon>Sar</taxon>
        <taxon>Stramenopiles</taxon>
        <taxon>Ochrophyta</taxon>
        <taxon>Bolidophyceae</taxon>
        <taxon>Parmales</taxon>
        <taxon>Triparmaceae</taxon>
        <taxon>Triparma</taxon>
    </lineage>
</organism>
<dbReference type="InterPro" id="IPR011993">
    <property type="entry name" value="PH-like_dom_sf"/>
</dbReference>
<sequence length="1649" mass="179172">MPRLPSKPKALDEVDSDRETLGEAPFYSGQSNSSGFVHELEISDNGDWVDNVYKSSKPSSFGGWLRRRRAWSPSSDRTIFTSADILCRGYLEKQGSWRKNWKTRYFILRSDTHSLCYFNNHIEMVLLGEVVISTNSDVWRGAKPDLSDSSSKRSQSFSPLGNTSNSSMSNPSRPSQASGSANLTFGVKCSTTNHTLIMDAPDAISLGVWLQAIQEEIQAARDNALNSSCNSLQKSSPATAHARTVEELLGTFAGNEVPSINCISYSDLPMATDANDEGGILNTAQALAASNSTNSGTRKTWKDGLGSPKKGKRGMLKRMFTSSKRSLELETAESSATPESSGLSPIDSSLKSPLVDLVEEKSNSDNSEEDADADADVQAKALQEPLTPCETQQASDEEDEDILDATAEKNISENFSPRQHEAGAGRDFKMHTPPRPNKGGKSVESEASPRDRSHQTATTNMGIQLSVQLSGVCDATDSLFIVVFGGKLSSKARAGLADARKLYTKEMQSAGKFPPSLANVDLSHVDWLQLGRTEVVRQRDAGSLISRTASKADPSSQHAGLPSGQSSALVCRQFSLMVNDPSRYGVDILMFAVYKANGYSDLLNSHTELAWGVVDCDNLEPGLYSRLALHTIHSKSSSMAAFQDMNADLNLRLPSELFQSPEPVAFLGICPTQSVGMTRRVYSVSQRLGFRTPPYCHKLYGFQSLQGQVLTREELYLPRYNLSVPAAMLALLLEERLPSVEKLLNVVVEELVHATKHLKASQKAVSEGVQANLDMFTGDKKKARAMSSDKKQGRDDEADSTIKRISSGSNLIDAVDNQISNASKGVIELEKALNRVATLTRGEEVLKDVKVGLINEYMGCFNACMEAMRAEEEDREVIEIEVEDRRGKKKKKKSKKKETALIMGIPRQMGGARLKRSVMKKSQTYAFMPTNLNIQLMHTERVGVTKKIGDFATDMDDEEEGEERLFEDDDYAEAGRKDKTEGPGGGGASKGDTSREDVGTESGKPLDTFASLTFGVPSAHSLSKSNGGLRRLLLSQSTDGIFKPDEEAWMERSAHKTKMQKTKDDPLKLATFENDLSISRAAQVCALHARGLEMTVADLKSHAGGRRRNSILKLASRITNDGAEEDVKEIAARAVDEDVEFSGSAGASILSDEDASEEDVRKTKLTGEVEDWFKCAQLMHRVDIVTSQVLAIAITSFQTTLALAAAGSPHHLSILPRILDVGFLVSLESLLSAYGGELCMVEDLSVAVEWLSTVSVRVIEVKNHRFSTGARTYSSESHSQDIGGDGKRGYGFADGVWVRRGRRKGGGGGSERTSRDSSRDIAGIKWGEIVVDIEVNFETAQAVREAAKTLKDEIEKDSLRMEMVDEAGTKRVWKKLTRRASSPIIGSNSKLGDFDGPASPEMSDLFSKRVRLDDSAASVSEGNNDWGPGNDVEVLACCRLTAVLFTQGINAQATLANAKMGGDASIQTSINRASMQRLKAYTANFRGSVCRTGVDRNSKSPNPGVKGGGGGGGGGGGEGVLQKLDRLYNKAQGCVNESCINSNEKNVNVLLKTSDLCRFLNGTHGVLCKSGKDRTSMAVTLEQARYLCSSHGVVSGKKSAEIMRRHGVRRHNVWANTGQRNFAFNGINYQSLPKCFKPPAGCFSGSVMT</sequence>
<dbReference type="SUPFAM" id="SSF50729">
    <property type="entry name" value="PH domain-like"/>
    <property type="match status" value="1"/>
</dbReference>
<evidence type="ECO:0000313" key="6">
    <source>
        <dbReference type="Proteomes" id="UP001165065"/>
    </source>
</evidence>
<dbReference type="PROSITE" id="PS50003">
    <property type="entry name" value="PH_DOMAIN"/>
    <property type="match status" value="1"/>
</dbReference>
<dbReference type="EMBL" id="BRYA01000554">
    <property type="protein sequence ID" value="GMI22817.1"/>
    <property type="molecule type" value="Genomic_DNA"/>
</dbReference>
<dbReference type="SMART" id="SM00233">
    <property type="entry name" value="PH"/>
    <property type="match status" value="1"/>
</dbReference>
<keyword evidence="1" id="KW-0378">Hydrolase</keyword>
<dbReference type="Proteomes" id="UP001165065">
    <property type="component" value="Unassembled WGS sequence"/>
</dbReference>
<evidence type="ECO:0000313" key="5">
    <source>
        <dbReference type="EMBL" id="GMI22817.1"/>
    </source>
</evidence>
<feature type="region of interest" description="Disordered" evidence="3">
    <location>
        <begin position="1492"/>
        <end position="1515"/>
    </location>
</feature>
<evidence type="ECO:0000256" key="3">
    <source>
        <dbReference type="SAM" id="MobiDB-lite"/>
    </source>
</evidence>
<evidence type="ECO:0000256" key="1">
    <source>
        <dbReference type="ARBA" id="ARBA00022801"/>
    </source>
</evidence>
<dbReference type="PANTHER" id="PTHR12187">
    <property type="entry name" value="AGAP000124-PA"/>
    <property type="match status" value="1"/>
</dbReference>
<accession>A0A9W7L1R0</accession>
<feature type="compositionally biased region" description="Polar residues" evidence="3">
    <location>
        <begin position="289"/>
        <end position="298"/>
    </location>
</feature>
<name>A0A9W7L1R0_9STRA</name>
<feature type="region of interest" description="Disordered" evidence="3">
    <location>
        <begin position="408"/>
        <end position="458"/>
    </location>
</feature>
<evidence type="ECO:0000259" key="4">
    <source>
        <dbReference type="PROSITE" id="PS50003"/>
    </source>
</evidence>
<feature type="region of interest" description="Disordered" evidence="3">
    <location>
        <begin position="953"/>
        <end position="1004"/>
    </location>
</feature>
<protein>
    <recommendedName>
        <fullName evidence="4">PH domain-containing protein</fullName>
    </recommendedName>
</protein>